<feature type="domain" description="Phosphotyrosine protein phosphatase I" evidence="2">
    <location>
        <begin position="1"/>
        <end position="115"/>
    </location>
</feature>
<dbReference type="InterPro" id="IPR036196">
    <property type="entry name" value="Ptyr_pPase_sf"/>
</dbReference>
<feature type="non-terminal residue" evidence="3">
    <location>
        <position position="1"/>
    </location>
</feature>
<dbReference type="SUPFAM" id="SSF52788">
    <property type="entry name" value="Phosphotyrosine protein phosphatases I"/>
    <property type="match status" value="1"/>
</dbReference>
<dbReference type="CDD" id="cd16345">
    <property type="entry name" value="LMWP_ArsC"/>
    <property type="match status" value="1"/>
</dbReference>
<dbReference type="AlphaFoldDB" id="A0AAJ1EKB7"/>
<dbReference type="Pfam" id="PF01451">
    <property type="entry name" value="LMWPc"/>
    <property type="match status" value="1"/>
</dbReference>
<evidence type="ECO:0000256" key="1">
    <source>
        <dbReference type="ARBA" id="ARBA00022849"/>
    </source>
</evidence>
<reference evidence="3 4" key="1">
    <citation type="journal article" date="2021" name="bioRxiv">
        <title>Unraveling nitrogen, sulfur and carbon metabolic pathways and microbial community transcriptional responses to substrate deprivation and toxicity stresses in a bioreactor mimicking anoxic brackish coastal sediment conditions.</title>
        <authorList>
            <person name="Martins P.D."/>
            <person name="Echeveste M.J."/>
            <person name="Arshad A."/>
            <person name="Kurth J."/>
            <person name="Ouboter H."/>
            <person name="Jetten M.S.M."/>
            <person name="Welte C.U."/>
        </authorList>
    </citation>
    <scope>NUCLEOTIDE SEQUENCE [LARGE SCALE GENOMIC DNA]</scope>
    <source>
        <strain evidence="3">MAG_38</strain>
    </source>
</reference>
<dbReference type="Proteomes" id="UP001197609">
    <property type="component" value="Unassembled WGS sequence"/>
</dbReference>
<comment type="caution">
    <text evidence="3">The sequence shown here is derived from an EMBL/GenBank/DDBJ whole genome shotgun (WGS) entry which is preliminary data.</text>
</comment>
<evidence type="ECO:0000259" key="2">
    <source>
        <dbReference type="SMART" id="SM00226"/>
    </source>
</evidence>
<name>A0AAJ1EKB7_9BACT</name>
<dbReference type="EMBL" id="JAIOIU010000067">
    <property type="protein sequence ID" value="MBZ0159627.1"/>
    <property type="molecule type" value="Genomic_DNA"/>
</dbReference>
<dbReference type="Gene3D" id="3.40.50.2300">
    <property type="match status" value="1"/>
</dbReference>
<organism evidence="3 4">
    <name type="scientific">Candidatus Methylomirabilis tolerans</name>
    <dbReference type="NCBI Taxonomy" id="3123416"/>
    <lineage>
        <taxon>Bacteria</taxon>
        <taxon>Candidatus Methylomirabilota</taxon>
        <taxon>Candidatus Methylomirabilia</taxon>
        <taxon>Candidatus Methylomirabilales</taxon>
        <taxon>Candidatus Methylomirabilaceae</taxon>
        <taxon>Candidatus Methylomirabilis</taxon>
    </lineage>
</organism>
<accession>A0AAJ1EKB7</accession>
<keyword evidence="1" id="KW-0059">Arsenical resistance</keyword>
<dbReference type="GO" id="GO:0046685">
    <property type="term" value="P:response to arsenic-containing substance"/>
    <property type="evidence" value="ECO:0007669"/>
    <property type="project" value="UniProtKB-KW"/>
</dbReference>
<dbReference type="SMART" id="SM00226">
    <property type="entry name" value="LMWPc"/>
    <property type="match status" value="1"/>
</dbReference>
<protein>
    <submittedName>
        <fullName evidence="3">Arsenate reductase ArsC</fullName>
    </submittedName>
</protein>
<sequence>LLRALAGDRFVVASAGTEATRVHPLAIRAMEEVKIDLSGHTSKTIDAFLSQPWDYVITVCDNANERCPMFPGGTTRIHWSFDDPSQATGTDEDKLKKFRRVRDEIHAKLRDWLADQE</sequence>
<dbReference type="PANTHER" id="PTHR43428:SF1">
    <property type="entry name" value="ARSENATE REDUCTASE"/>
    <property type="match status" value="1"/>
</dbReference>
<evidence type="ECO:0000313" key="4">
    <source>
        <dbReference type="Proteomes" id="UP001197609"/>
    </source>
</evidence>
<dbReference type="PANTHER" id="PTHR43428">
    <property type="entry name" value="ARSENATE REDUCTASE"/>
    <property type="match status" value="1"/>
</dbReference>
<proteinExistence type="predicted"/>
<dbReference type="InterPro" id="IPR023485">
    <property type="entry name" value="Ptyr_pPase"/>
</dbReference>
<evidence type="ECO:0000313" key="3">
    <source>
        <dbReference type="EMBL" id="MBZ0159627.1"/>
    </source>
</evidence>
<gene>
    <name evidence="3" type="ORF">K8G79_05775</name>
</gene>